<sequence>MDGPFFDQLQKGSLVSEVQDLSNQMAQLVAAMKKLEMRESETSLGQSVKEAITKEALVVVAPDFDSHTDFSAAKTCLEAPIEDVSHTLVMQYFEMEFQVVLEDPAPNFDAFHLSHTAPLELNSATTDFSNFHVHTHDFDGIYVVDHINISATSFDTVCSDFDAFSADEYDAENGSFAGLEDICCNTPFN</sequence>
<gene>
    <name evidence="1" type="ORF">DEO72_LG2g2995</name>
</gene>
<proteinExistence type="predicted"/>
<evidence type="ECO:0000313" key="1">
    <source>
        <dbReference type="EMBL" id="QCD82655.1"/>
    </source>
</evidence>
<dbReference type="EMBL" id="CP039346">
    <property type="protein sequence ID" value="QCD82655.1"/>
    <property type="molecule type" value="Genomic_DNA"/>
</dbReference>
<dbReference type="AlphaFoldDB" id="A0A4D6L2F4"/>
<accession>A0A4D6L2F4</accession>
<dbReference type="Proteomes" id="UP000501690">
    <property type="component" value="Linkage Group LG2"/>
</dbReference>
<organism evidence="1 2">
    <name type="scientific">Vigna unguiculata</name>
    <name type="common">Cowpea</name>
    <dbReference type="NCBI Taxonomy" id="3917"/>
    <lineage>
        <taxon>Eukaryota</taxon>
        <taxon>Viridiplantae</taxon>
        <taxon>Streptophyta</taxon>
        <taxon>Embryophyta</taxon>
        <taxon>Tracheophyta</taxon>
        <taxon>Spermatophyta</taxon>
        <taxon>Magnoliopsida</taxon>
        <taxon>eudicotyledons</taxon>
        <taxon>Gunneridae</taxon>
        <taxon>Pentapetalae</taxon>
        <taxon>rosids</taxon>
        <taxon>fabids</taxon>
        <taxon>Fabales</taxon>
        <taxon>Fabaceae</taxon>
        <taxon>Papilionoideae</taxon>
        <taxon>50 kb inversion clade</taxon>
        <taxon>NPAAA clade</taxon>
        <taxon>indigoferoid/millettioid clade</taxon>
        <taxon>Phaseoleae</taxon>
        <taxon>Vigna</taxon>
    </lineage>
</organism>
<reference evidence="1 2" key="1">
    <citation type="submission" date="2019-04" db="EMBL/GenBank/DDBJ databases">
        <title>An improved genome assembly and genetic linkage map for asparagus bean, Vigna unguiculata ssp. sesquipedialis.</title>
        <authorList>
            <person name="Xia Q."/>
            <person name="Zhang R."/>
            <person name="Dong Y."/>
        </authorList>
    </citation>
    <scope>NUCLEOTIDE SEQUENCE [LARGE SCALE GENOMIC DNA]</scope>
    <source>
        <tissue evidence="1">Leaf</tissue>
    </source>
</reference>
<name>A0A4D6L2F4_VIGUN</name>
<keyword evidence="2" id="KW-1185">Reference proteome</keyword>
<evidence type="ECO:0000313" key="2">
    <source>
        <dbReference type="Proteomes" id="UP000501690"/>
    </source>
</evidence>
<protein>
    <submittedName>
        <fullName evidence="1">Uncharacterized protein</fullName>
    </submittedName>
</protein>